<dbReference type="EMBL" id="CAJNJA010022896">
    <property type="protein sequence ID" value="CAE7501664.1"/>
    <property type="molecule type" value="Genomic_DNA"/>
</dbReference>
<feature type="region of interest" description="Disordered" evidence="1">
    <location>
        <begin position="1"/>
        <end position="96"/>
    </location>
</feature>
<comment type="caution">
    <text evidence="2">The sequence shown here is derived from an EMBL/GenBank/DDBJ whole genome shotgun (WGS) entry which is preliminary data.</text>
</comment>
<feature type="compositionally biased region" description="Polar residues" evidence="1">
    <location>
        <begin position="74"/>
        <end position="84"/>
    </location>
</feature>
<feature type="compositionally biased region" description="Basic and acidic residues" evidence="1">
    <location>
        <begin position="7"/>
        <end position="21"/>
    </location>
</feature>
<proteinExistence type="predicted"/>
<sequence>MPTDLMLPRESRRNLSEKSTHSCDSLAHAAIPGASRASRQLPRTMTPDLSPTTSSQLPRTLTPDTAGGRPRLSRTLTPEVSRQLMRQDSKNLRNVA</sequence>
<evidence type="ECO:0000256" key="1">
    <source>
        <dbReference type="SAM" id="MobiDB-lite"/>
    </source>
</evidence>
<feature type="non-terminal residue" evidence="2">
    <location>
        <position position="1"/>
    </location>
</feature>
<feature type="compositionally biased region" description="Polar residues" evidence="1">
    <location>
        <begin position="37"/>
        <end position="63"/>
    </location>
</feature>
<reference evidence="2" key="1">
    <citation type="submission" date="2021-02" db="EMBL/GenBank/DDBJ databases">
        <authorList>
            <person name="Dougan E. K."/>
            <person name="Rhodes N."/>
            <person name="Thang M."/>
            <person name="Chan C."/>
        </authorList>
    </citation>
    <scope>NUCLEOTIDE SEQUENCE</scope>
</reference>
<gene>
    <name evidence="2" type="ORF">SNEC2469_LOCUS14286</name>
</gene>
<protein>
    <submittedName>
        <fullName evidence="2">Uncharacterized protein</fullName>
    </submittedName>
</protein>
<dbReference type="AlphaFoldDB" id="A0A812SWD6"/>
<accession>A0A812SWD6</accession>
<evidence type="ECO:0000313" key="2">
    <source>
        <dbReference type="EMBL" id="CAE7501664.1"/>
    </source>
</evidence>
<name>A0A812SWD6_9DINO</name>
<keyword evidence="3" id="KW-1185">Reference proteome</keyword>
<dbReference type="Proteomes" id="UP000601435">
    <property type="component" value="Unassembled WGS sequence"/>
</dbReference>
<feature type="compositionally biased region" description="Basic and acidic residues" evidence="1">
    <location>
        <begin position="85"/>
        <end position="96"/>
    </location>
</feature>
<organism evidence="2 3">
    <name type="scientific">Symbiodinium necroappetens</name>
    <dbReference type="NCBI Taxonomy" id="1628268"/>
    <lineage>
        <taxon>Eukaryota</taxon>
        <taxon>Sar</taxon>
        <taxon>Alveolata</taxon>
        <taxon>Dinophyceae</taxon>
        <taxon>Suessiales</taxon>
        <taxon>Symbiodiniaceae</taxon>
        <taxon>Symbiodinium</taxon>
    </lineage>
</organism>
<evidence type="ECO:0000313" key="3">
    <source>
        <dbReference type="Proteomes" id="UP000601435"/>
    </source>
</evidence>